<dbReference type="PROSITE" id="PS50928">
    <property type="entry name" value="ABC_TM1"/>
    <property type="match status" value="1"/>
</dbReference>
<evidence type="ECO:0000259" key="8">
    <source>
        <dbReference type="PROSITE" id="PS50928"/>
    </source>
</evidence>
<sequence>MQKYIRHILIALTAFAAVVVLNFALPRLMPGDPVYLLTGLDAETLSAEVYARYYSALGLDLPLAQQFAAYLEDVFGGSLGYSYHYNATVASLIAQRLPATLQTVLPAVVLSTLIALAAGLAAGRKARGIGDTLFTGSSVLLNAVPTFMIAMVLVILFSFTLGWLPYGNLSSPGADIGTIEGFGDRIVHLILPIATLVLATTPPKYMMLRASAAKENDEKYVLYARSRGLSPSRISFVHVFPNAGQSFLTMTGMNLGAMLGGSVVTETIFSINGMGLLVSQAITSLDYPVLQGCLTVISAFILGVTVVTDIALMLADPKVRRRKNASI</sequence>
<dbReference type="Pfam" id="PF19300">
    <property type="entry name" value="BPD_transp_1_N"/>
    <property type="match status" value="1"/>
</dbReference>
<comment type="subcellular location">
    <subcellularLocation>
        <location evidence="1 7">Cell membrane</location>
        <topology evidence="1 7">Multi-pass membrane protein</topology>
    </subcellularLocation>
</comment>
<dbReference type="EMBL" id="DVMN01000054">
    <property type="protein sequence ID" value="HIU21202.1"/>
    <property type="molecule type" value="Genomic_DNA"/>
</dbReference>
<dbReference type="InterPro" id="IPR000515">
    <property type="entry name" value="MetI-like"/>
</dbReference>
<keyword evidence="5 7" id="KW-1133">Transmembrane helix</keyword>
<feature type="transmembrane region" description="Helical" evidence="7">
    <location>
        <begin position="7"/>
        <end position="25"/>
    </location>
</feature>
<evidence type="ECO:0000256" key="7">
    <source>
        <dbReference type="RuleBase" id="RU363032"/>
    </source>
</evidence>
<evidence type="ECO:0000313" key="10">
    <source>
        <dbReference type="Proteomes" id="UP000824088"/>
    </source>
</evidence>
<keyword evidence="6 7" id="KW-0472">Membrane</keyword>
<evidence type="ECO:0000256" key="3">
    <source>
        <dbReference type="ARBA" id="ARBA00022475"/>
    </source>
</evidence>
<evidence type="ECO:0000313" key="9">
    <source>
        <dbReference type="EMBL" id="HIU21202.1"/>
    </source>
</evidence>
<dbReference type="InterPro" id="IPR045621">
    <property type="entry name" value="BPD_transp_1_N"/>
</dbReference>
<dbReference type="Proteomes" id="UP000824088">
    <property type="component" value="Unassembled WGS sequence"/>
</dbReference>
<evidence type="ECO:0000256" key="4">
    <source>
        <dbReference type="ARBA" id="ARBA00022692"/>
    </source>
</evidence>
<evidence type="ECO:0000256" key="5">
    <source>
        <dbReference type="ARBA" id="ARBA00022989"/>
    </source>
</evidence>
<dbReference type="CDD" id="cd06261">
    <property type="entry name" value="TM_PBP2"/>
    <property type="match status" value="1"/>
</dbReference>
<evidence type="ECO:0000256" key="1">
    <source>
        <dbReference type="ARBA" id="ARBA00004651"/>
    </source>
</evidence>
<dbReference type="AlphaFoldDB" id="A0A9D1L2R2"/>
<dbReference type="Pfam" id="PF00528">
    <property type="entry name" value="BPD_transp_1"/>
    <property type="match status" value="1"/>
</dbReference>
<feature type="transmembrane region" description="Helical" evidence="7">
    <location>
        <begin position="186"/>
        <end position="205"/>
    </location>
</feature>
<evidence type="ECO:0000256" key="6">
    <source>
        <dbReference type="ARBA" id="ARBA00023136"/>
    </source>
</evidence>
<accession>A0A9D1L2R2</accession>
<dbReference type="InterPro" id="IPR035906">
    <property type="entry name" value="MetI-like_sf"/>
</dbReference>
<reference evidence="9" key="1">
    <citation type="submission" date="2020-10" db="EMBL/GenBank/DDBJ databases">
        <authorList>
            <person name="Gilroy R."/>
        </authorList>
    </citation>
    <scope>NUCLEOTIDE SEQUENCE</scope>
    <source>
        <strain evidence="9">1063</strain>
    </source>
</reference>
<dbReference type="SUPFAM" id="SSF161098">
    <property type="entry name" value="MetI-like"/>
    <property type="match status" value="1"/>
</dbReference>
<keyword evidence="2 7" id="KW-0813">Transport</keyword>
<name>A0A9D1L2R2_9FIRM</name>
<dbReference type="GO" id="GO:0055085">
    <property type="term" value="P:transmembrane transport"/>
    <property type="evidence" value="ECO:0007669"/>
    <property type="project" value="InterPro"/>
</dbReference>
<comment type="similarity">
    <text evidence="7">Belongs to the binding-protein-dependent transport system permease family.</text>
</comment>
<feature type="domain" description="ABC transmembrane type-1" evidence="8">
    <location>
        <begin position="97"/>
        <end position="312"/>
    </location>
</feature>
<feature type="transmembrane region" description="Helical" evidence="7">
    <location>
        <begin position="104"/>
        <end position="123"/>
    </location>
</feature>
<dbReference type="Gene3D" id="1.10.3720.10">
    <property type="entry name" value="MetI-like"/>
    <property type="match status" value="1"/>
</dbReference>
<comment type="caution">
    <text evidence="9">The sequence shown here is derived from an EMBL/GenBank/DDBJ whole genome shotgun (WGS) entry which is preliminary data.</text>
</comment>
<keyword evidence="4 7" id="KW-0812">Transmembrane</keyword>
<feature type="transmembrane region" description="Helical" evidence="7">
    <location>
        <begin position="255"/>
        <end position="277"/>
    </location>
</feature>
<proteinExistence type="inferred from homology"/>
<evidence type="ECO:0000256" key="2">
    <source>
        <dbReference type="ARBA" id="ARBA00022448"/>
    </source>
</evidence>
<feature type="transmembrane region" description="Helical" evidence="7">
    <location>
        <begin position="289"/>
        <end position="314"/>
    </location>
</feature>
<dbReference type="PANTHER" id="PTHR43376">
    <property type="entry name" value="OLIGOPEPTIDE TRANSPORT SYSTEM PERMEASE PROTEIN"/>
    <property type="match status" value="1"/>
</dbReference>
<gene>
    <name evidence="9" type="ORF">IAD51_03045</name>
</gene>
<organism evidence="9 10">
    <name type="scientific">Candidatus Limadaptatus stercorigallinarum</name>
    <dbReference type="NCBI Taxonomy" id="2840845"/>
    <lineage>
        <taxon>Bacteria</taxon>
        <taxon>Bacillati</taxon>
        <taxon>Bacillota</taxon>
        <taxon>Clostridia</taxon>
        <taxon>Eubacteriales</taxon>
        <taxon>Candidatus Limadaptatus</taxon>
    </lineage>
</organism>
<protein>
    <submittedName>
        <fullName evidence="9">ABC transporter permease</fullName>
    </submittedName>
</protein>
<dbReference type="GO" id="GO:0005886">
    <property type="term" value="C:plasma membrane"/>
    <property type="evidence" value="ECO:0007669"/>
    <property type="project" value="UniProtKB-SubCell"/>
</dbReference>
<dbReference type="PANTHER" id="PTHR43376:SF1">
    <property type="entry name" value="OLIGOPEPTIDE TRANSPORT SYSTEM PERMEASE PROTEIN"/>
    <property type="match status" value="1"/>
</dbReference>
<keyword evidence="3" id="KW-1003">Cell membrane</keyword>
<feature type="transmembrane region" description="Helical" evidence="7">
    <location>
        <begin position="144"/>
        <end position="166"/>
    </location>
</feature>
<reference evidence="9" key="2">
    <citation type="journal article" date="2021" name="PeerJ">
        <title>Extensive microbial diversity within the chicken gut microbiome revealed by metagenomics and culture.</title>
        <authorList>
            <person name="Gilroy R."/>
            <person name="Ravi A."/>
            <person name="Getino M."/>
            <person name="Pursley I."/>
            <person name="Horton D.L."/>
            <person name="Alikhan N.F."/>
            <person name="Baker D."/>
            <person name="Gharbi K."/>
            <person name="Hall N."/>
            <person name="Watson M."/>
            <person name="Adriaenssens E.M."/>
            <person name="Foster-Nyarko E."/>
            <person name="Jarju S."/>
            <person name="Secka A."/>
            <person name="Antonio M."/>
            <person name="Oren A."/>
            <person name="Chaudhuri R.R."/>
            <person name="La Ragione R."/>
            <person name="Hildebrand F."/>
            <person name="Pallen M.J."/>
        </authorList>
    </citation>
    <scope>NUCLEOTIDE SEQUENCE</scope>
    <source>
        <strain evidence="9">1063</strain>
    </source>
</reference>